<accession>A0ABZ3E949</accession>
<dbReference type="EMBL" id="CP152382">
    <property type="protein sequence ID" value="XAF56227.1"/>
    <property type="molecule type" value="Genomic_DNA"/>
</dbReference>
<protein>
    <recommendedName>
        <fullName evidence="4">NfeD family protein</fullName>
    </recommendedName>
</protein>
<reference evidence="2 3" key="1">
    <citation type="submission" date="2024-04" db="EMBL/GenBank/DDBJ databases">
        <title>Marinobacter sp. SBY-1.</title>
        <authorList>
            <person name="Pan C."/>
        </authorList>
    </citation>
    <scope>NUCLEOTIDE SEQUENCE [LARGE SCALE GENOMIC DNA]</scope>
    <source>
        <strain evidence="2 3">SBY-1</strain>
        <plasmid evidence="2 3">unnamed2</plasmid>
    </source>
</reference>
<keyword evidence="1" id="KW-0472">Membrane</keyword>
<proteinExistence type="predicted"/>
<keyword evidence="3" id="KW-1185">Reference proteome</keyword>
<feature type="transmembrane region" description="Helical" evidence="1">
    <location>
        <begin position="52"/>
        <end position="69"/>
    </location>
</feature>
<evidence type="ECO:0000313" key="3">
    <source>
        <dbReference type="Proteomes" id="UP001445268"/>
    </source>
</evidence>
<keyword evidence="1" id="KW-0812">Transmembrane</keyword>
<dbReference type="RefSeq" id="WP_342632775.1">
    <property type="nucleotide sequence ID" value="NZ_CP152382.1"/>
</dbReference>
<keyword evidence="1" id="KW-1133">Transmembrane helix</keyword>
<feature type="transmembrane region" description="Helical" evidence="1">
    <location>
        <begin position="6"/>
        <end position="24"/>
    </location>
</feature>
<evidence type="ECO:0008006" key="4">
    <source>
        <dbReference type="Google" id="ProtNLM"/>
    </source>
</evidence>
<evidence type="ECO:0000256" key="1">
    <source>
        <dbReference type="SAM" id="Phobius"/>
    </source>
</evidence>
<dbReference type="Proteomes" id="UP001445268">
    <property type="component" value="Plasmid unnamed2"/>
</dbReference>
<sequence length="156" mass="16883">MALTLSWWALLSLGVALIIAELFIGAFIVLWFGIGAVVAGALSFFIPDMNLGLQLLLASLIGVVLMYFFRDRYVAERNATQEDLGTFRATKGTLYLTGESGLFVVANGTYWQIGNPEALPDSQKVNGATVDVAEFRNNRAFLAAPKANNETQGGFV</sequence>
<name>A0ABZ3E949_9GAMM</name>
<gene>
    <name evidence="2" type="ORF">AAGT77_20110</name>
</gene>
<keyword evidence="2" id="KW-0614">Plasmid</keyword>
<geneLocation type="plasmid" evidence="2 3">
    <name>unnamed2</name>
</geneLocation>
<organism evidence="2 3">
    <name type="scientific">Marinobacter alkaliphilus</name>
    <dbReference type="NCBI Taxonomy" id="254719"/>
    <lineage>
        <taxon>Bacteria</taxon>
        <taxon>Pseudomonadati</taxon>
        <taxon>Pseudomonadota</taxon>
        <taxon>Gammaproteobacteria</taxon>
        <taxon>Pseudomonadales</taxon>
        <taxon>Marinobacteraceae</taxon>
        <taxon>Marinobacter</taxon>
    </lineage>
</organism>
<evidence type="ECO:0000313" key="2">
    <source>
        <dbReference type="EMBL" id="XAF56227.1"/>
    </source>
</evidence>